<sequence>MQIQSNVSLTAYHTFGLPVSCRYLVEVTSVEEIQSVYLSPEFRDLPKLVIGRGSNLLFTEDFAGVVIVNRITGIEVESQVQGYSLHVGAGEDWPSFVAWTLEQDMPGLENLAMIPGCVGSAPIQNIGAYGRELNDFCHYVDVYDLDAQCVRRLTAKACQFGYRDSIFKRELLGKVVIVAVGLFLPKPWQAELGYGPLQGLNAETTTAQDVFSAVCETRQQKLPDPQQIGNAGSFFKNPVVALEQWQLLQQTHPGIVGYPVSDGVKLAAGWLIDQCGLKGQCCGGAKVHEHQALVLINANQATPQDVLGLAAKVVEAVRQRFNVVLEHEVRFMAAQGETNLTTCLEERS</sequence>
<comment type="catalytic activity">
    <reaction evidence="19 20">
        <text>UDP-N-acetyl-alpha-D-muramate + NADP(+) = UDP-N-acetyl-3-O-(1-carboxyvinyl)-alpha-D-glucosamine + NADPH + H(+)</text>
        <dbReference type="Rhea" id="RHEA:12248"/>
        <dbReference type="ChEBI" id="CHEBI:15378"/>
        <dbReference type="ChEBI" id="CHEBI:57783"/>
        <dbReference type="ChEBI" id="CHEBI:58349"/>
        <dbReference type="ChEBI" id="CHEBI:68483"/>
        <dbReference type="ChEBI" id="CHEBI:70757"/>
        <dbReference type="EC" id="1.3.1.98"/>
    </reaction>
</comment>
<evidence type="ECO:0000256" key="16">
    <source>
        <dbReference type="ARBA" id="ARBA00023306"/>
    </source>
</evidence>
<keyword evidence="12 20" id="KW-0521">NADP</keyword>
<comment type="function">
    <text evidence="2 20">Cell wall formation.</text>
</comment>
<feature type="active site" evidence="20">
    <location>
        <position position="328"/>
    </location>
</feature>
<evidence type="ECO:0000256" key="20">
    <source>
        <dbReference type="HAMAP-Rule" id="MF_00037"/>
    </source>
</evidence>
<comment type="cofactor">
    <cofactor evidence="1 20">
        <name>FAD</name>
        <dbReference type="ChEBI" id="CHEBI:57692"/>
    </cofactor>
</comment>
<comment type="pathway">
    <text evidence="4 20">Cell wall biogenesis; peptidoglycan biosynthesis.</text>
</comment>
<dbReference type="Gene3D" id="3.90.78.10">
    <property type="entry name" value="UDP-N-acetylenolpyruvoylglucosamine reductase, C-terminal domain"/>
    <property type="match status" value="1"/>
</dbReference>
<keyword evidence="8 20" id="KW-0963">Cytoplasm</keyword>
<evidence type="ECO:0000259" key="21">
    <source>
        <dbReference type="PROSITE" id="PS51387"/>
    </source>
</evidence>
<dbReference type="InterPro" id="IPR016169">
    <property type="entry name" value="FAD-bd_PCMH_sub2"/>
</dbReference>
<evidence type="ECO:0000256" key="3">
    <source>
        <dbReference type="ARBA" id="ARBA00004496"/>
    </source>
</evidence>
<evidence type="ECO:0000256" key="15">
    <source>
        <dbReference type="ARBA" id="ARBA00023002"/>
    </source>
</evidence>
<gene>
    <name evidence="20 22" type="primary">murB</name>
    <name evidence="22" type="ORF">AB0763_12455</name>
</gene>
<dbReference type="PANTHER" id="PTHR21071:SF4">
    <property type="entry name" value="UDP-N-ACETYLENOLPYRUVOYLGLUCOSAMINE REDUCTASE"/>
    <property type="match status" value="1"/>
</dbReference>
<dbReference type="Gene3D" id="3.30.43.10">
    <property type="entry name" value="Uridine Diphospho-n-acetylenolpyruvylglucosamine Reductase, domain 2"/>
    <property type="match status" value="1"/>
</dbReference>
<feature type="active site" evidence="20">
    <location>
        <position position="163"/>
    </location>
</feature>
<comment type="subcellular location">
    <subcellularLocation>
        <location evidence="3 20">Cytoplasm</location>
    </subcellularLocation>
</comment>
<evidence type="ECO:0000256" key="1">
    <source>
        <dbReference type="ARBA" id="ARBA00001974"/>
    </source>
</evidence>
<evidence type="ECO:0000256" key="7">
    <source>
        <dbReference type="ARBA" id="ARBA00015188"/>
    </source>
</evidence>
<dbReference type="PANTHER" id="PTHR21071">
    <property type="entry name" value="UDP-N-ACETYLENOLPYRUVOYLGLUCOSAMINE REDUCTASE"/>
    <property type="match status" value="1"/>
</dbReference>
<dbReference type="EC" id="1.3.1.98" evidence="6 20"/>
<evidence type="ECO:0000256" key="14">
    <source>
        <dbReference type="ARBA" id="ARBA00022984"/>
    </source>
</evidence>
<dbReference type="Gene3D" id="3.30.465.10">
    <property type="match status" value="1"/>
</dbReference>
<feature type="domain" description="FAD-binding PCMH-type" evidence="21">
    <location>
        <begin position="15"/>
        <end position="187"/>
    </location>
</feature>
<dbReference type="AlphaFoldDB" id="A0AB39HAI1"/>
<dbReference type="SUPFAM" id="SSF56176">
    <property type="entry name" value="FAD-binding/transporter-associated domain-like"/>
    <property type="match status" value="1"/>
</dbReference>
<dbReference type="NCBIfam" id="TIGR00179">
    <property type="entry name" value="murB"/>
    <property type="match status" value="1"/>
</dbReference>
<dbReference type="Pfam" id="PF02873">
    <property type="entry name" value="MurB_C"/>
    <property type="match status" value="1"/>
</dbReference>
<dbReference type="GO" id="GO:0008762">
    <property type="term" value="F:UDP-N-acetylmuramate dehydrogenase activity"/>
    <property type="evidence" value="ECO:0007669"/>
    <property type="project" value="UniProtKB-UniRule"/>
</dbReference>
<keyword evidence="13 20" id="KW-0133">Cell shape</keyword>
<dbReference type="GO" id="GO:0008360">
    <property type="term" value="P:regulation of cell shape"/>
    <property type="evidence" value="ECO:0007669"/>
    <property type="project" value="UniProtKB-KW"/>
</dbReference>
<evidence type="ECO:0000256" key="5">
    <source>
        <dbReference type="ARBA" id="ARBA00010485"/>
    </source>
</evidence>
<dbReference type="NCBIfam" id="NF000755">
    <property type="entry name" value="PRK00046.1"/>
    <property type="match status" value="1"/>
</dbReference>
<dbReference type="SUPFAM" id="SSF56194">
    <property type="entry name" value="Uridine diphospho-N-Acetylenolpyruvylglucosamine reductase, MurB, C-terminal domain"/>
    <property type="match status" value="1"/>
</dbReference>
<evidence type="ECO:0000313" key="22">
    <source>
        <dbReference type="EMBL" id="XDK24957.1"/>
    </source>
</evidence>
<dbReference type="EMBL" id="CP162601">
    <property type="protein sequence ID" value="XDK24957.1"/>
    <property type="molecule type" value="Genomic_DNA"/>
</dbReference>
<name>A0AB39HAI1_9VIBR</name>
<evidence type="ECO:0000256" key="17">
    <source>
        <dbReference type="ARBA" id="ARBA00023316"/>
    </source>
</evidence>
<dbReference type="Pfam" id="PF01565">
    <property type="entry name" value="FAD_binding_4"/>
    <property type="match status" value="1"/>
</dbReference>
<feature type="active site" description="Proton donor" evidence="20">
    <location>
        <position position="233"/>
    </location>
</feature>
<evidence type="ECO:0000256" key="6">
    <source>
        <dbReference type="ARBA" id="ARBA00012518"/>
    </source>
</evidence>
<reference evidence="22" key="1">
    <citation type="submission" date="2024-07" db="EMBL/GenBank/DDBJ databases">
        <title>Genome Analysis of a Potential Novel Vibrio Species Secreting pH- and Thermo-stable Alginate Lyase and its Application in Producing Alginate Oligosaccharides.</title>
        <authorList>
            <person name="Huang H."/>
            <person name="Bao K."/>
        </authorList>
    </citation>
    <scope>NUCLEOTIDE SEQUENCE</scope>
    <source>
        <strain evidence="22">HB236076</strain>
    </source>
</reference>
<dbReference type="InterPro" id="IPR036318">
    <property type="entry name" value="FAD-bd_PCMH-like_sf"/>
</dbReference>
<proteinExistence type="inferred from homology"/>
<dbReference type="GO" id="GO:0005829">
    <property type="term" value="C:cytosol"/>
    <property type="evidence" value="ECO:0007669"/>
    <property type="project" value="TreeGrafter"/>
</dbReference>
<dbReference type="InterPro" id="IPR016166">
    <property type="entry name" value="FAD-bd_PCMH"/>
</dbReference>
<dbReference type="InterPro" id="IPR003170">
    <property type="entry name" value="MurB"/>
</dbReference>
<organism evidence="22">
    <name type="scientific">Vibrio sp. HB236076</name>
    <dbReference type="NCBI Taxonomy" id="3232307"/>
    <lineage>
        <taxon>Bacteria</taxon>
        <taxon>Pseudomonadati</taxon>
        <taxon>Pseudomonadota</taxon>
        <taxon>Gammaproteobacteria</taxon>
        <taxon>Vibrionales</taxon>
        <taxon>Vibrionaceae</taxon>
        <taxon>Vibrio</taxon>
    </lineage>
</organism>
<dbReference type="InterPro" id="IPR016167">
    <property type="entry name" value="FAD-bd_PCMH_sub1"/>
</dbReference>
<dbReference type="GO" id="GO:0071949">
    <property type="term" value="F:FAD binding"/>
    <property type="evidence" value="ECO:0007669"/>
    <property type="project" value="InterPro"/>
</dbReference>
<dbReference type="InterPro" id="IPR011601">
    <property type="entry name" value="MurB_C"/>
</dbReference>
<keyword evidence="17 20" id="KW-0961">Cell wall biogenesis/degradation</keyword>
<keyword evidence="16 20" id="KW-0131">Cell cycle</keyword>
<evidence type="ECO:0000256" key="12">
    <source>
        <dbReference type="ARBA" id="ARBA00022857"/>
    </source>
</evidence>
<evidence type="ECO:0000256" key="10">
    <source>
        <dbReference type="ARBA" id="ARBA00022630"/>
    </source>
</evidence>
<comment type="similarity">
    <text evidence="5 20">Belongs to the MurB family.</text>
</comment>
<keyword evidence="15 20" id="KW-0560">Oxidoreductase</keyword>
<accession>A0AB39HAI1</accession>
<keyword evidence="10 20" id="KW-0285">Flavoprotein</keyword>
<keyword evidence="14 20" id="KW-0573">Peptidoglycan synthesis</keyword>
<dbReference type="RefSeq" id="WP_306102432.1">
    <property type="nucleotide sequence ID" value="NZ_CP162601.1"/>
</dbReference>
<dbReference type="HAMAP" id="MF_00037">
    <property type="entry name" value="MurB"/>
    <property type="match status" value="1"/>
</dbReference>
<keyword evidence="11 20" id="KW-0274">FAD</keyword>
<evidence type="ECO:0000256" key="8">
    <source>
        <dbReference type="ARBA" id="ARBA00022490"/>
    </source>
</evidence>
<protein>
    <recommendedName>
        <fullName evidence="7 20">UDP-N-acetylenolpyruvoylglucosamine reductase</fullName>
        <ecNumber evidence="6 20">1.3.1.98</ecNumber>
    </recommendedName>
    <alternativeName>
        <fullName evidence="18 20">UDP-N-acetylmuramate dehydrogenase</fullName>
    </alternativeName>
</protein>
<dbReference type="GO" id="GO:0071555">
    <property type="term" value="P:cell wall organization"/>
    <property type="evidence" value="ECO:0007669"/>
    <property type="project" value="UniProtKB-KW"/>
</dbReference>
<evidence type="ECO:0000256" key="18">
    <source>
        <dbReference type="ARBA" id="ARBA00031026"/>
    </source>
</evidence>
<dbReference type="GO" id="GO:0051301">
    <property type="term" value="P:cell division"/>
    <property type="evidence" value="ECO:0007669"/>
    <property type="project" value="UniProtKB-KW"/>
</dbReference>
<evidence type="ECO:0000256" key="9">
    <source>
        <dbReference type="ARBA" id="ARBA00022618"/>
    </source>
</evidence>
<dbReference type="InterPro" id="IPR006094">
    <property type="entry name" value="Oxid_FAD_bind_N"/>
</dbReference>
<evidence type="ECO:0000256" key="11">
    <source>
        <dbReference type="ARBA" id="ARBA00022827"/>
    </source>
</evidence>
<dbReference type="GO" id="GO:0009252">
    <property type="term" value="P:peptidoglycan biosynthetic process"/>
    <property type="evidence" value="ECO:0007669"/>
    <property type="project" value="UniProtKB-UniRule"/>
</dbReference>
<dbReference type="PROSITE" id="PS51387">
    <property type="entry name" value="FAD_PCMH"/>
    <property type="match status" value="1"/>
</dbReference>
<keyword evidence="9 20" id="KW-0132">Cell division</keyword>
<dbReference type="InterPro" id="IPR036635">
    <property type="entry name" value="MurB_C_sf"/>
</dbReference>
<evidence type="ECO:0000256" key="19">
    <source>
        <dbReference type="ARBA" id="ARBA00048914"/>
    </source>
</evidence>
<evidence type="ECO:0000256" key="13">
    <source>
        <dbReference type="ARBA" id="ARBA00022960"/>
    </source>
</evidence>
<dbReference type="KEGG" id="vih:AB0763_12455"/>
<evidence type="ECO:0000256" key="4">
    <source>
        <dbReference type="ARBA" id="ARBA00004752"/>
    </source>
</evidence>
<evidence type="ECO:0000256" key="2">
    <source>
        <dbReference type="ARBA" id="ARBA00003921"/>
    </source>
</evidence>